<evidence type="ECO:0000313" key="4">
    <source>
        <dbReference type="Proteomes" id="UP000565441"/>
    </source>
</evidence>
<dbReference type="Pfam" id="PF10303">
    <property type="entry name" value="DUF2408"/>
    <property type="match status" value="2"/>
</dbReference>
<protein>
    <submittedName>
        <fullName evidence="3">Uncharacterized protein</fullName>
    </submittedName>
</protein>
<evidence type="ECO:0000256" key="1">
    <source>
        <dbReference type="SAM" id="Coils"/>
    </source>
</evidence>
<accession>A0A8H5LXT3</accession>
<dbReference type="GO" id="GO:0005634">
    <property type="term" value="C:nucleus"/>
    <property type="evidence" value="ECO:0007669"/>
    <property type="project" value="TreeGrafter"/>
</dbReference>
<feature type="region of interest" description="Disordered" evidence="2">
    <location>
        <begin position="477"/>
        <end position="506"/>
    </location>
</feature>
<feature type="compositionally biased region" description="Acidic residues" evidence="2">
    <location>
        <begin position="481"/>
        <end position="506"/>
    </location>
</feature>
<keyword evidence="1" id="KW-0175">Coiled coil</keyword>
<gene>
    <name evidence="3" type="ORF">D9615_007484</name>
</gene>
<dbReference type="InterPro" id="IPR018810">
    <property type="entry name" value="UPF0662"/>
</dbReference>
<dbReference type="OrthoDB" id="2011986at2759"/>
<dbReference type="PANTHER" id="PTHR28086:SF1">
    <property type="entry name" value="CU(2+) SUPPRESSING AND BLEOMYCIN SENSITIVE PROTEIN 1"/>
    <property type="match status" value="1"/>
</dbReference>
<dbReference type="GO" id="GO:0005737">
    <property type="term" value="C:cytoplasm"/>
    <property type="evidence" value="ECO:0007669"/>
    <property type="project" value="TreeGrafter"/>
</dbReference>
<name>A0A8H5LXT3_9AGAR</name>
<dbReference type="EMBL" id="JAACJP010000040">
    <property type="protein sequence ID" value="KAF5373299.1"/>
    <property type="molecule type" value="Genomic_DNA"/>
</dbReference>
<proteinExistence type="predicted"/>
<dbReference type="PANTHER" id="PTHR28086">
    <property type="entry name" value="UPF0662 PROTEIN YPL260W"/>
    <property type="match status" value="1"/>
</dbReference>
<evidence type="ECO:0000313" key="3">
    <source>
        <dbReference type="EMBL" id="KAF5373299.1"/>
    </source>
</evidence>
<keyword evidence="4" id="KW-1185">Reference proteome</keyword>
<dbReference type="AlphaFoldDB" id="A0A8H5LXT3"/>
<sequence length="506" mass="57573">MAASVPQEELPILEAVINIRNRLTALKKNRAEYVKASDVNSLYQAVVKQVTKLNDVRDDNTTYNNRLDTTLSDVFSLLSLFYLTIGKTKDTLATYCQIASMRTRLFNHYDRYLFPSLIMQQILNHMNESAVYNEPDLAPFHRRLGELRNIIQHDGECGKHPKPLIKLLERQLNECEAIVRELQESLAILSVELVPIHQKLVTIRRQLVALAAKEGSHKAELKPLQEELRKIESLSTPSQVCHHCLILPQIIYATTTDIYSFSNRARVDGNFLGPGGIVPASQALCSSLLEECFEISQEIKANEESKHVASSLKPIYDRLSEIRAELESLVLTHRWTLRETDLFNYSLSLQEIDKMRVDGKFIDSEGTRPPGQYVLLYLLRRCYGLIYRLLSSSEPVSEELMPVANKLSTVKKCLNEVLKFGGPFSPRDLYPYQLALFQIDSMRQDGRFVGIDGSIPEGQGILMAHLNECHELVEMLKESMEEAEDDEDEDEEDEDDIDDGGTSEEH</sequence>
<comment type="caution">
    <text evidence="3">The sequence shown here is derived from an EMBL/GenBank/DDBJ whole genome shotgun (WGS) entry which is preliminary data.</text>
</comment>
<organism evidence="3 4">
    <name type="scientific">Tricholomella constricta</name>
    <dbReference type="NCBI Taxonomy" id="117010"/>
    <lineage>
        <taxon>Eukaryota</taxon>
        <taxon>Fungi</taxon>
        <taxon>Dikarya</taxon>
        <taxon>Basidiomycota</taxon>
        <taxon>Agaricomycotina</taxon>
        <taxon>Agaricomycetes</taxon>
        <taxon>Agaricomycetidae</taxon>
        <taxon>Agaricales</taxon>
        <taxon>Tricholomatineae</taxon>
        <taxon>Lyophyllaceae</taxon>
        <taxon>Tricholomella</taxon>
    </lineage>
</organism>
<reference evidence="3 4" key="1">
    <citation type="journal article" date="2020" name="ISME J.">
        <title>Uncovering the hidden diversity of litter-decomposition mechanisms in mushroom-forming fungi.</title>
        <authorList>
            <person name="Floudas D."/>
            <person name="Bentzer J."/>
            <person name="Ahren D."/>
            <person name="Johansson T."/>
            <person name="Persson P."/>
            <person name="Tunlid A."/>
        </authorList>
    </citation>
    <scope>NUCLEOTIDE SEQUENCE [LARGE SCALE GENOMIC DNA]</scope>
    <source>
        <strain evidence="3 4">CBS 661.87</strain>
    </source>
</reference>
<dbReference type="Proteomes" id="UP000565441">
    <property type="component" value="Unassembled WGS sequence"/>
</dbReference>
<feature type="coiled-coil region" evidence="1">
    <location>
        <begin position="165"/>
        <end position="192"/>
    </location>
</feature>
<evidence type="ECO:0000256" key="2">
    <source>
        <dbReference type="SAM" id="MobiDB-lite"/>
    </source>
</evidence>